<feature type="compositionally biased region" description="Acidic residues" evidence="1">
    <location>
        <begin position="137"/>
        <end position="157"/>
    </location>
</feature>
<evidence type="ECO:0000313" key="2">
    <source>
        <dbReference type="EMBL" id="CAK9151710.1"/>
    </source>
</evidence>
<dbReference type="PANTHER" id="PTHR34546:SF3">
    <property type="entry name" value="OS06G0153600 PROTEIN"/>
    <property type="match status" value="1"/>
</dbReference>
<evidence type="ECO:0000313" key="3">
    <source>
        <dbReference type="Proteomes" id="UP001642360"/>
    </source>
</evidence>
<dbReference type="PANTHER" id="PTHR34546">
    <property type="entry name" value="OS06G0153600 PROTEIN"/>
    <property type="match status" value="1"/>
</dbReference>
<name>A0ABC8S7E9_9AQUA</name>
<gene>
    <name evidence="2" type="ORF">ILEXP_LOCUS19881</name>
</gene>
<sequence>MDPFYEEKLREDVNYLHSLWRHCPARPNPNHHTSTHLQASSSTKFKKERKTIRAKNGRKSKIGPPRNNPSPVSDIEWPCEPPIETPPATTSGWPELKLRSIRTTRLPSAEEEARFAANRVQQKALKATQDFLMSNADSDDDNSDGDDEMEEDDEMDEDGCKEDKFFLKVLKEDSELRGYYEKNYGKGEFCCLVCGGVGKKAGKRFKDCVALVQHSMSIAKTKKRRAHRAYGLAICEILGWDIDRLPTIVLSLAKSVESQVHVDDARETNIVDSENNNTGGVVPENVSILCGSLPNDSESMICEHSLIADASKCMEDLDEGILNTVEANSEGEVNCLCRNISTRMVLKVLEMK</sequence>
<feature type="region of interest" description="Disordered" evidence="1">
    <location>
        <begin position="26"/>
        <end position="96"/>
    </location>
</feature>
<protein>
    <submittedName>
        <fullName evidence="2">Uncharacterized protein</fullName>
    </submittedName>
</protein>
<proteinExistence type="predicted"/>
<dbReference type="Proteomes" id="UP001642360">
    <property type="component" value="Unassembled WGS sequence"/>
</dbReference>
<reference evidence="2 3" key="1">
    <citation type="submission" date="2024-02" db="EMBL/GenBank/DDBJ databases">
        <authorList>
            <person name="Vignale AGUSTIN F."/>
            <person name="Sosa J E."/>
            <person name="Modenutti C."/>
        </authorList>
    </citation>
    <scope>NUCLEOTIDE SEQUENCE [LARGE SCALE GENOMIC DNA]</scope>
</reference>
<feature type="region of interest" description="Disordered" evidence="1">
    <location>
        <begin position="129"/>
        <end position="157"/>
    </location>
</feature>
<keyword evidence="3" id="KW-1185">Reference proteome</keyword>
<feature type="compositionally biased region" description="Basic residues" evidence="1">
    <location>
        <begin position="44"/>
        <end position="61"/>
    </location>
</feature>
<dbReference type="AlphaFoldDB" id="A0ABC8S7E9"/>
<dbReference type="EMBL" id="CAUOFW020002169">
    <property type="protein sequence ID" value="CAK9151710.1"/>
    <property type="molecule type" value="Genomic_DNA"/>
</dbReference>
<feature type="compositionally biased region" description="Polar residues" evidence="1">
    <location>
        <begin position="30"/>
        <end position="43"/>
    </location>
</feature>
<evidence type="ECO:0000256" key="1">
    <source>
        <dbReference type="SAM" id="MobiDB-lite"/>
    </source>
</evidence>
<comment type="caution">
    <text evidence="2">The sequence shown here is derived from an EMBL/GenBank/DDBJ whole genome shotgun (WGS) entry which is preliminary data.</text>
</comment>
<accession>A0ABC8S7E9</accession>
<organism evidence="2 3">
    <name type="scientific">Ilex paraguariensis</name>
    <name type="common">yerba mate</name>
    <dbReference type="NCBI Taxonomy" id="185542"/>
    <lineage>
        <taxon>Eukaryota</taxon>
        <taxon>Viridiplantae</taxon>
        <taxon>Streptophyta</taxon>
        <taxon>Embryophyta</taxon>
        <taxon>Tracheophyta</taxon>
        <taxon>Spermatophyta</taxon>
        <taxon>Magnoliopsida</taxon>
        <taxon>eudicotyledons</taxon>
        <taxon>Gunneridae</taxon>
        <taxon>Pentapetalae</taxon>
        <taxon>asterids</taxon>
        <taxon>campanulids</taxon>
        <taxon>Aquifoliales</taxon>
        <taxon>Aquifoliaceae</taxon>
        <taxon>Ilex</taxon>
    </lineage>
</organism>